<sequence length="83" mass="9619">MRIGSFWVKKNDDGSKTMSGEIGSDVGLSVPAGQRLYAKLVRNDKKKDAKSPDYFLEAWMPREKERKDYKMQFDPQRNDDAVF</sequence>
<dbReference type="EMBL" id="FWDM01000036">
    <property type="protein sequence ID" value="SLM15289.1"/>
    <property type="molecule type" value="Genomic_DNA"/>
</dbReference>
<protein>
    <submittedName>
        <fullName evidence="1">Uncharacterized protein</fullName>
    </submittedName>
</protein>
<accession>A0A3P3XL55</accession>
<proteinExistence type="predicted"/>
<evidence type="ECO:0000313" key="1">
    <source>
        <dbReference type="EMBL" id="SLM15289.1"/>
    </source>
</evidence>
<reference evidence="1" key="1">
    <citation type="submission" date="2017-02" db="EMBL/GenBank/DDBJ databases">
        <authorList>
            <person name="Regsiter A."/>
            <person name="William W."/>
        </authorList>
    </citation>
    <scope>NUCLEOTIDE SEQUENCE</scope>
    <source>
        <strain evidence="1">Bib</strain>
    </source>
</reference>
<name>A0A3P3XL55_9SPIR</name>
<gene>
    <name evidence="1" type="ORF">SPIROBIBN47_410022</name>
</gene>
<organism evidence="1">
    <name type="scientific">uncultured spirochete</name>
    <dbReference type="NCBI Taxonomy" id="156406"/>
    <lineage>
        <taxon>Bacteria</taxon>
        <taxon>Pseudomonadati</taxon>
        <taxon>Spirochaetota</taxon>
        <taxon>Spirochaetia</taxon>
        <taxon>Spirochaetales</taxon>
        <taxon>environmental samples</taxon>
    </lineage>
</organism>
<dbReference type="AlphaFoldDB" id="A0A3P3XL55"/>